<dbReference type="GO" id="GO:0020037">
    <property type="term" value="F:heme binding"/>
    <property type="evidence" value="ECO:0007669"/>
    <property type="project" value="InterPro"/>
</dbReference>
<evidence type="ECO:0000256" key="10">
    <source>
        <dbReference type="SAM" id="SignalP"/>
    </source>
</evidence>
<evidence type="ECO:0000256" key="3">
    <source>
        <dbReference type="ARBA" id="ARBA00001970"/>
    </source>
</evidence>
<keyword evidence="7" id="KW-0560">Oxidoreductase</keyword>
<dbReference type="PROSITE" id="PS00435">
    <property type="entry name" value="PEROXIDASE_1"/>
    <property type="match status" value="1"/>
</dbReference>
<keyword evidence="5" id="KW-0349">Heme</keyword>
<dbReference type="Gene3D" id="1.10.420.10">
    <property type="entry name" value="Peroxidase, domain 2"/>
    <property type="match status" value="1"/>
</dbReference>
<name>A0AAD7UE35_9STRA</name>
<feature type="domain" description="Plant heme peroxidase family profile" evidence="11">
    <location>
        <begin position="43"/>
        <end position="302"/>
    </location>
</feature>
<organism evidence="12 13">
    <name type="scientific">Chrysophaeum taylorii</name>
    <dbReference type="NCBI Taxonomy" id="2483200"/>
    <lineage>
        <taxon>Eukaryota</taxon>
        <taxon>Sar</taxon>
        <taxon>Stramenopiles</taxon>
        <taxon>Ochrophyta</taxon>
        <taxon>Pelagophyceae</taxon>
        <taxon>Pelagomonadales</taxon>
        <taxon>Pelagomonadaceae</taxon>
        <taxon>Chrysophaeum</taxon>
    </lineage>
</organism>
<dbReference type="Pfam" id="PF00141">
    <property type="entry name" value="peroxidase"/>
    <property type="match status" value="1"/>
</dbReference>
<dbReference type="EMBL" id="JAQMWT010000391">
    <property type="protein sequence ID" value="KAJ8602063.1"/>
    <property type="molecule type" value="Genomic_DNA"/>
</dbReference>
<feature type="chain" id="PRO_5042198823" description="Plant heme peroxidase family profile domain-containing protein" evidence="10">
    <location>
        <begin position="19"/>
        <end position="302"/>
    </location>
</feature>
<keyword evidence="4" id="KW-0575">Peroxidase</keyword>
<evidence type="ECO:0000256" key="1">
    <source>
        <dbReference type="ARBA" id="ARBA00000189"/>
    </source>
</evidence>
<feature type="signal peptide" evidence="10">
    <location>
        <begin position="1"/>
        <end position="18"/>
    </location>
</feature>
<dbReference type="SUPFAM" id="SSF48113">
    <property type="entry name" value="Heme-dependent peroxidases"/>
    <property type="match status" value="1"/>
</dbReference>
<evidence type="ECO:0000256" key="7">
    <source>
        <dbReference type="ARBA" id="ARBA00023002"/>
    </source>
</evidence>
<dbReference type="PANTHER" id="PTHR31356">
    <property type="entry name" value="THYLAKOID LUMENAL 29 KDA PROTEIN, CHLOROPLASTIC-RELATED"/>
    <property type="match status" value="1"/>
</dbReference>
<proteinExistence type="inferred from homology"/>
<dbReference type="InterPro" id="IPR010255">
    <property type="entry name" value="Haem_peroxidase_sf"/>
</dbReference>
<dbReference type="InterPro" id="IPR002016">
    <property type="entry name" value="Haem_peroxidase"/>
</dbReference>
<comment type="catalytic activity">
    <reaction evidence="1">
        <text>2 a phenolic donor + H2O2 = 2 a phenolic radical donor + 2 H2O</text>
        <dbReference type="Rhea" id="RHEA:56136"/>
        <dbReference type="ChEBI" id="CHEBI:15377"/>
        <dbReference type="ChEBI" id="CHEBI:16240"/>
        <dbReference type="ChEBI" id="CHEBI:139520"/>
        <dbReference type="ChEBI" id="CHEBI:139521"/>
        <dbReference type="EC" id="1.11.1.7"/>
    </reaction>
</comment>
<evidence type="ECO:0000256" key="8">
    <source>
        <dbReference type="ARBA" id="ARBA00023004"/>
    </source>
</evidence>
<dbReference type="GO" id="GO:0000302">
    <property type="term" value="P:response to reactive oxygen species"/>
    <property type="evidence" value="ECO:0007669"/>
    <property type="project" value="TreeGrafter"/>
</dbReference>
<evidence type="ECO:0000256" key="4">
    <source>
        <dbReference type="ARBA" id="ARBA00022559"/>
    </source>
</evidence>
<evidence type="ECO:0000256" key="6">
    <source>
        <dbReference type="ARBA" id="ARBA00022723"/>
    </source>
</evidence>
<keyword evidence="8" id="KW-0408">Iron</keyword>
<dbReference type="GO" id="GO:0140825">
    <property type="term" value="F:lactoperoxidase activity"/>
    <property type="evidence" value="ECO:0007669"/>
    <property type="project" value="UniProtKB-EC"/>
</dbReference>
<dbReference type="PRINTS" id="PR00461">
    <property type="entry name" value="PLPEROXIDASE"/>
</dbReference>
<dbReference type="AlphaFoldDB" id="A0AAD7UE35"/>
<protein>
    <recommendedName>
        <fullName evidence="11">Plant heme peroxidase family profile domain-containing protein</fullName>
    </recommendedName>
</protein>
<dbReference type="InterPro" id="IPR019794">
    <property type="entry name" value="Peroxidases_AS"/>
</dbReference>
<dbReference type="GO" id="GO:0046872">
    <property type="term" value="F:metal ion binding"/>
    <property type="evidence" value="ECO:0007669"/>
    <property type="project" value="UniProtKB-KW"/>
</dbReference>
<gene>
    <name evidence="12" type="ORF">CTAYLR_002789</name>
</gene>
<keyword evidence="10" id="KW-0732">Signal</keyword>
<dbReference type="InterPro" id="IPR000823">
    <property type="entry name" value="Peroxidase_pln"/>
</dbReference>
<dbReference type="PROSITE" id="PS50873">
    <property type="entry name" value="PEROXIDASE_4"/>
    <property type="match status" value="1"/>
</dbReference>
<keyword evidence="6" id="KW-0479">Metal-binding</keyword>
<dbReference type="Gene3D" id="1.10.520.10">
    <property type="match status" value="1"/>
</dbReference>
<evidence type="ECO:0000259" key="11">
    <source>
        <dbReference type="PROSITE" id="PS50873"/>
    </source>
</evidence>
<dbReference type="PRINTS" id="PR00458">
    <property type="entry name" value="PEROXIDASE"/>
</dbReference>
<dbReference type="PANTHER" id="PTHR31356:SF36">
    <property type="entry name" value="L-ASCORBATE PEROXIDASE 3"/>
    <property type="match status" value="1"/>
</dbReference>
<dbReference type="InterPro" id="IPR019793">
    <property type="entry name" value="Peroxidases_heam-ligand_BS"/>
</dbReference>
<comment type="caution">
    <text evidence="12">The sequence shown here is derived from an EMBL/GenBank/DDBJ whole genome shotgun (WGS) entry which is preliminary data.</text>
</comment>
<keyword evidence="13" id="KW-1185">Reference proteome</keyword>
<sequence>MFLWVLVGLSRRASLELAAVSIVPEEGRVRQRARAAVSTVAEEHRVRQRVREAIAAEPGLAGKLVRLAFHDSVRGRPNGSVRYELQDPENVGLAVPLAVVEELCGHLSTADAIALAAAEALAAAGGPIVPVRLGRRDASEADARFLRHPIGSGNERDVVRTALPSPGLSTVGIRRFFGRRLGFSDEETVALMGAHTLGRHVSLLGMSKPCLRNLTRACLEAAPVRLPFVATAPDTFDNSYFVQLLRWEDGTIERGAAAFIPTDVALVLDDRYHKYVEIFARDETRFARVFARAFSKLLNAGF</sequence>
<comment type="similarity">
    <text evidence="9">Belongs to the peroxidase family.</text>
</comment>
<dbReference type="GO" id="GO:0042744">
    <property type="term" value="P:hydrogen peroxide catabolic process"/>
    <property type="evidence" value="ECO:0007669"/>
    <property type="project" value="TreeGrafter"/>
</dbReference>
<evidence type="ECO:0000256" key="9">
    <source>
        <dbReference type="RuleBase" id="RU004241"/>
    </source>
</evidence>
<evidence type="ECO:0000313" key="12">
    <source>
        <dbReference type="EMBL" id="KAJ8602063.1"/>
    </source>
</evidence>
<dbReference type="InterPro" id="IPR044831">
    <property type="entry name" value="Ccp1-like"/>
</dbReference>
<dbReference type="PROSITE" id="PS00436">
    <property type="entry name" value="PEROXIDASE_2"/>
    <property type="match status" value="1"/>
</dbReference>
<evidence type="ECO:0000313" key="13">
    <source>
        <dbReference type="Proteomes" id="UP001230188"/>
    </source>
</evidence>
<dbReference type="Proteomes" id="UP001230188">
    <property type="component" value="Unassembled WGS sequence"/>
</dbReference>
<comment type="cofactor">
    <cofactor evidence="2">
        <name>Ca(2+)</name>
        <dbReference type="ChEBI" id="CHEBI:29108"/>
    </cofactor>
</comment>
<evidence type="ECO:0000256" key="2">
    <source>
        <dbReference type="ARBA" id="ARBA00001913"/>
    </source>
</evidence>
<accession>A0AAD7UE35</accession>
<reference evidence="12" key="1">
    <citation type="submission" date="2023-01" db="EMBL/GenBank/DDBJ databases">
        <title>Metagenome sequencing of chrysophaentin producing Chrysophaeum taylorii.</title>
        <authorList>
            <person name="Davison J."/>
            <person name="Bewley C."/>
        </authorList>
    </citation>
    <scope>NUCLEOTIDE SEQUENCE</scope>
    <source>
        <strain evidence="12">NIES-1699</strain>
    </source>
</reference>
<comment type="cofactor">
    <cofactor evidence="3">
        <name>heme b</name>
        <dbReference type="ChEBI" id="CHEBI:60344"/>
    </cofactor>
</comment>
<evidence type="ECO:0000256" key="5">
    <source>
        <dbReference type="ARBA" id="ARBA00022617"/>
    </source>
</evidence>
<dbReference type="GO" id="GO:0034599">
    <property type="term" value="P:cellular response to oxidative stress"/>
    <property type="evidence" value="ECO:0007669"/>
    <property type="project" value="InterPro"/>
</dbReference>